<reference evidence="1" key="1">
    <citation type="journal article" date="2014" name="Nat. Commun.">
        <title>The tobacco genome sequence and its comparison with those of tomato and potato.</title>
        <authorList>
            <person name="Sierro N."/>
            <person name="Battey J.N."/>
            <person name="Ouadi S."/>
            <person name="Bakaher N."/>
            <person name="Bovet L."/>
            <person name="Willig A."/>
            <person name="Goepfert S."/>
            <person name="Peitsch M.C."/>
            <person name="Ivanov N.V."/>
        </authorList>
    </citation>
    <scope>NUCLEOTIDE SEQUENCE [LARGE SCALE GENOMIC DNA]</scope>
</reference>
<proteinExistence type="predicted"/>
<name>A0AC58SMZ1_TOBAC</name>
<organism evidence="1 2">
    <name type="scientific">Nicotiana tabacum</name>
    <name type="common">Common tobacco</name>
    <dbReference type="NCBI Taxonomy" id="4097"/>
    <lineage>
        <taxon>Eukaryota</taxon>
        <taxon>Viridiplantae</taxon>
        <taxon>Streptophyta</taxon>
        <taxon>Embryophyta</taxon>
        <taxon>Tracheophyta</taxon>
        <taxon>Spermatophyta</taxon>
        <taxon>Magnoliopsida</taxon>
        <taxon>eudicotyledons</taxon>
        <taxon>Gunneridae</taxon>
        <taxon>Pentapetalae</taxon>
        <taxon>asterids</taxon>
        <taxon>lamiids</taxon>
        <taxon>Solanales</taxon>
        <taxon>Solanaceae</taxon>
        <taxon>Nicotianoideae</taxon>
        <taxon>Nicotianeae</taxon>
        <taxon>Nicotiana</taxon>
    </lineage>
</organism>
<evidence type="ECO:0000313" key="1">
    <source>
        <dbReference type="Proteomes" id="UP000790787"/>
    </source>
</evidence>
<protein>
    <submittedName>
        <fullName evidence="2">Uncharacterized protein LOC142169047</fullName>
    </submittedName>
</protein>
<accession>A0AC58SMZ1</accession>
<evidence type="ECO:0000313" key="2">
    <source>
        <dbReference type="RefSeq" id="XP_075086344.1"/>
    </source>
</evidence>
<reference evidence="2" key="2">
    <citation type="submission" date="2025-08" db="UniProtKB">
        <authorList>
            <consortium name="RefSeq"/>
        </authorList>
    </citation>
    <scope>IDENTIFICATION</scope>
    <source>
        <tissue evidence="2">Leaf</tissue>
    </source>
</reference>
<dbReference type="RefSeq" id="XP_075086344.1">
    <property type="nucleotide sequence ID" value="XM_075230243.1"/>
</dbReference>
<gene>
    <name evidence="2" type="primary">LOC142169047</name>
</gene>
<keyword evidence="1" id="KW-1185">Reference proteome</keyword>
<sequence>MECYCFREPVRIYARMVDDKSHSPCEKISGAVQGEEERLALVLIDETRGGVNAKLEVWRQTLESKGFKLSRSKTEYLECKFSEGMHEEEMEVRIGTQVIPRRDSFKYLGSIIQGNGEIDEKIPMLGIGCDGKSMIDSHGKTH</sequence>
<dbReference type="Proteomes" id="UP000790787">
    <property type="component" value="Chromosome 14"/>
</dbReference>